<dbReference type="InterPro" id="IPR010016">
    <property type="entry name" value="PxpB"/>
</dbReference>
<evidence type="ECO:0000313" key="5">
    <source>
        <dbReference type="EMBL" id="ABK52366.1"/>
    </source>
</evidence>
<dbReference type="EMBL" id="CP000481">
    <property type="protein sequence ID" value="ABK52366.1"/>
    <property type="molecule type" value="Genomic_DNA"/>
</dbReference>
<evidence type="ECO:0000313" key="6">
    <source>
        <dbReference type="Proteomes" id="UP000008221"/>
    </source>
</evidence>
<evidence type="ECO:0000256" key="2">
    <source>
        <dbReference type="ARBA" id="ARBA00022801"/>
    </source>
</evidence>
<evidence type="ECO:0000256" key="3">
    <source>
        <dbReference type="ARBA" id="ARBA00022840"/>
    </source>
</evidence>
<gene>
    <name evidence="5" type="ordered locus">Acel_0593</name>
</gene>
<dbReference type="GO" id="GO:0005524">
    <property type="term" value="F:ATP binding"/>
    <property type="evidence" value="ECO:0007669"/>
    <property type="project" value="UniProtKB-KW"/>
</dbReference>
<dbReference type="eggNOG" id="COG2049">
    <property type="taxonomic scope" value="Bacteria"/>
</dbReference>
<accession>A0LSF6</accession>
<dbReference type="GO" id="GO:0016787">
    <property type="term" value="F:hydrolase activity"/>
    <property type="evidence" value="ECO:0007669"/>
    <property type="project" value="UniProtKB-KW"/>
</dbReference>
<organism evidence="5 6">
    <name type="scientific">Acidothermus cellulolyticus (strain ATCC 43068 / DSM 8971 / 11B)</name>
    <dbReference type="NCBI Taxonomy" id="351607"/>
    <lineage>
        <taxon>Bacteria</taxon>
        <taxon>Bacillati</taxon>
        <taxon>Actinomycetota</taxon>
        <taxon>Actinomycetes</taxon>
        <taxon>Acidothermales</taxon>
        <taxon>Acidothermaceae</taxon>
        <taxon>Acidothermus</taxon>
    </lineage>
</organism>
<dbReference type="InParanoid" id="A0LSF6"/>
<dbReference type="SMART" id="SM00796">
    <property type="entry name" value="AHS1"/>
    <property type="match status" value="1"/>
</dbReference>
<dbReference type="FunCoup" id="A0LSF6">
    <property type="interactions" value="1"/>
</dbReference>
<dbReference type="KEGG" id="ace:Acel_0593"/>
<dbReference type="SUPFAM" id="SSF160467">
    <property type="entry name" value="PH0987 N-terminal domain-like"/>
    <property type="match status" value="1"/>
</dbReference>
<dbReference type="InterPro" id="IPR003833">
    <property type="entry name" value="CT_C_D"/>
</dbReference>
<keyword evidence="3" id="KW-0067">ATP-binding</keyword>
<keyword evidence="6" id="KW-1185">Reference proteome</keyword>
<keyword evidence="2 5" id="KW-0378">Hydrolase</keyword>
<dbReference type="Gene3D" id="3.30.1360.40">
    <property type="match status" value="1"/>
</dbReference>
<dbReference type="Gene3D" id="2.40.100.10">
    <property type="entry name" value="Cyclophilin-like"/>
    <property type="match status" value="1"/>
</dbReference>
<name>A0LSF6_ACIC1</name>
<dbReference type="AlphaFoldDB" id="A0LSF6"/>
<dbReference type="InterPro" id="IPR029000">
    <property type="entry name" value="Cyclophilin-like_dom_sf"/>
</dbReference>
<dbReference type="RefSeq" id="WP_011719429.1">
    <property type="nucleotide sequence ID" value="NC_008578.1"/>
</dbReference>
<evidence type="ECO:0000256" key="1">
    <source>
        <dbReference type="ARBA" id="ARBA00022741"/>
    </source>
</evidence>
<dbReference type="STRING" id="351607.Acel_0593"/>
<dbReference type="Pfam" id="PF02682">
    <property type="entry name" value="CT_C_D"/>
    <property type="match status" value="1"/>
</dbReference>
<dbReference type="PANTHER" id="PTHR34698">
    <property type="entry name" value="5-OXOPROLINASE SUBUNIT B"/>
    <property type="match status" value="1"/>
</dbReference>
<evidence type="ECO:0000259" key="4">
    <source>
        <dbReference type="SMART" id="SM00796"/>
    </source>
</evidence>
<dbReference type="SUPFAM" id="SSF50891">
    <property type="entry name" value="Cyclophilin-like"/>
    <property type="match status" value="1"/>
</dbReference>
<dbReference type="PANTHER" id="PTHR34698:SF2">
    <property type="entry name" value="5-OXOPROLINASE SUBUNIT B"/>
    <property type="match status" value="1"/>
</dbReference>
<feature type="domain" description="Carboxyltransferase" evidence="4">
    <location>
        <begin position="9"/>
        <end position="208"/>
    </location>
</feature>
<protein>
    <submittedName>
        <fullName evidence="5">Allophanate hydrolase subunit 1</fullName>
    </submittedName>
</protein>
<sequence>MTASDLGAARIRPFGEFAFLVEVSPSSRYVVARHIADSHLPGVVDVVPAERTVLVRYAEDPSADRRQARNALAAVLAQLPGRLSREPVGTSDDCPEVVVPVRYDGPDLEEVATLLGRSVAEVVADHLAGRYTVAFLGFAPGFAYLDGLSPRLRVPRLSTPRPRVRAGAVGIAGGRSCIYPWPSPGGWRIIGHTPLRLFDPAATPPTPLAPGRRVRFVAVEEAGGNAGGGGMERG</sequence>
<dbReference type="OrthoDB" id="9778567at2"/>
<keyword evidence="1" id="KW-0547">Nucleotide-binding</keyword>
<dbReference type="HOGENOM" id="CLU_020207_0_1_11"/>
<reference evidence="5 6" key="1">
    <citation type="journal article" date="2009" name="Genome Res.">
        <title>Complete genome of the cellulolytic thermophile Acidothermus cellulolyticus 11B provides insights into its ecophysiological and evolutionary adaptations.</title>
        <authorList>
            <person name="Barabote R.D."/>
            <person name="Xie G."/>
            <person name="Leu D.H."/>
            <person name="Normand P."/>
            <person name="Necsulea A."/>
            <person name="Daubin V."/>
            <person name="Medigue C."/>
            <person name="Adney W.S."/>
            <person name="Xu X.C."/>
            <person name="Lapidus A."/>
            <person name="Parales R.E."/>
            <person name="Detter C."/>
            <person name="Pujic P."/>
            <person name="Bruce D."/>
            <person name="Lavire C."/>
            <person name="Challacombe J.F."/>
            <person name="Brettin T.S."/>
            <person name="Berry A.M."/>
        </authorList>
    </citation>
    <scope>NUCLEOTIDE SEQUENCE [LARGE SCALE GENOMIC DNA]</scope>
    <source>
        <strain evidence="6">ATCC 43068 / DSM 8971 / 11B</strain>
    </source>
</reference>
<dbReference type="Proteomes" id="UP000008221">
    <property type="component" value="Chromosome"/>
</dbReference>
<proteinExistence type="predicted"/>